<dbReference type="InterPro" id="IPR025943">
    <property type="entry name" value="Sigma_54_int_dom_ATP-bd_2"/>
</dbReference>
<keyword evidence="1" id="KW-0547">Nucleotide-binding</keyword>
<dbReference type="InterPro" id="IPR003593">
    <property type="entry name" value="AAA+_ATPase"/>
</dbReference>
<dbReference type="Gene3D" id="3.40.50.300">
    <property type="entry name" value="P-loop containing nucleotide triphosphate hydrolases"/>
    <property type="match status" value="1"/>
</dbReference>
<dbReference type="PROSITE" id="PS50112">
    <property type="entry name" value="PAS"/>
    <property type="match status" value="2"/>
</dbReference>
<dbReference type="InterPro" id="IPR000014">
    <property type="entry name" value="PAS"/>
</dbReference>
<dbReference type="CDD" id="cd00130">
    <property type="entry name" value="PAS"/>
    <property type="match status" value="2"/>
</dbReference>
<dbReference type="InterPro" id="IPR027417">
    <property type="entry name" value="P-loop_NTPase"/>
</dbReference>
<keyword evidence="3" id="KW-0805">Transcription regulation</keyword>
<evidence type="ECO:0000259" key="7">
    <source>
        <dbReference type="PROSITE" id="PS50045"/>
    </source>
</evidence>
<dbReference type="PROSITE" id="PS50045">
    <property type="entry name" value="SIGMA54_INTERACT_4"/>
    <property type="match status" value="1"/>
</dbReference>
<dbReference type="CDD" id="cd00009">
    <property type="entry name" value="AAA"/>
    <property type="match status" value="1"/>
</dbReference>
<evidence type="ECO:0000259" key="8">
    <source>
        <dbReference type="PROSITE" id="PS50112"/>
    </source>
</evidence>
<evidence type="ECO:0000256" key="6">
    <source>
        <dbReference type="SAM" id="Coils"/>
    </source>
</evidence>
<dbReference type="Gene3D" id="1.10.8.60">
    <property type="match status" value="1"/>
</dbReference>
<dbReference type="PROSITE" id="PS00676">
    <property type="entry name" value="SIGMA54_INTERACT_2"/>
    <property type="match status" value="1"/>
</dbReference>
<dbReference type="PROSITE" id="PS00688">
    <property type="entry name" value="SIGMA54_INTERACT_3"/>
    <property type="match status" value="1"/>
</dbReference>
<comment type="caution">
    <text evidence="9">The sequence shown here is derived from an EMBL/GenBank/DDBJ whole genome shotgun (WGS) entry which is preliminary data.</text>
</comment>
<dbReference type="InterPro" id="IPR035965">
    <property type="entry name" value="PAS-like_dom_sf"/>
</dbReference>
<feature type="coiled-coil region" evidence="6">
    <location>
        <begin position="271"/>
        <end position="302"/>
    </location>
</feature>
<name>A0A2A5B7R5_9GAMM</name>
<evidence type="ECO:0000256" key="3">
    <source>
        <dbReference type="ARBA" id="ARBA00023015"/>
    </source>
</evidence>
<keyword evidence="4" id="KW-0238">DNA-binding</keyword>
<dbReference type="Gene3D" id="1.10.10.60">
    <property type="entry name" value="Homeodomain-like"/>
    <property type="match status" value="1"/>
</dbReference>
<dbReference type="PROSITE" id="PS00675">
    <property type="entry name" value="SIGMA54_INTERACT_1"/>
    <property type="match status" value="1"/>
</dbReference>
<dbReference type="Pfam" id="PF00158">
    <property type="entry name" value="Sigma54_activat"/>
    <property type="match status" value="1"/>
</dbReference>
<dbReference type="SMART" id="SM00382">
    <property type="entry name" value="AAA"/>
    <property type="match status" value="1"/>
</dbReference>
<dbReference type="Pfam" id="PF25601">
    <property type="entry name" value="AAA_lid_14"/>
    <property type="match status" value="1"/>
</dbReference>
<dbReference type="InterPro" id="IPR002078">
    <property type="entry name" value="Sigma_54_int"/>
</dbReference>
<evidence type="ECO:0000256" key="5">
    <source>
        <dbReference type="ARBA" id="ARBA00023163"/>
    </source>
</evidence>
<dbReference type="FunFam" id="3.40.50.300:FF:000006">
    <property type="entry name" value="DNA-binding transcriptional regulator NtrC"/>
    <property type="match status" value="1"/>
</dbReference>
<dbReference type="SUPFAM" id="SSF52540">
    <property type="entry name" value="P-loop containing nucleoside triphosphate hydrolases"/>
    <property type="match status" value="1"/>
</dbReference>
<dbReference type="SMART" id="SM00091">
    <property type="entry name" value="PAS"/>
    <property type="match status" value="2"/>
</dbReference>
<dbReference type="GO" id="GO:0006355">
    <property type="term" value="P:regulation of DNA-templated transcription"/>
    <property type="evidence" value="ECO:0007669"/>
    <property type="project" value="InterPro"/>
</dbReference>
<reference evidence="10" key="1">
    <citation type="submission" date="2017-08" db="EMBL/GenBank/DDBJ databases">
        <title>A dynamic microbial community with high functional redundancy inhabits the cold, oxic subseafloor aquifer.</title>
        <authorList>
            <person name="Tully B.J."/>
            <person name="Wheat C.G."/>
            <person name="Glazer B.T."/>
            <person name="Huber J.A."/>
        </authorList>
    </citation>
    <scope>NUCLEOTIDE SEQUENCE [LARGE SCALE GENOMIC DNA]</scope>
</reference>
<dbReference type="NCBIfam" id="TIGR00229">
    <property type="entry name" value="sensory_box"/>
    <property type="match status" value="2"/>
</dbReference>
<dbReference type="AlphaFoldDB" id="A0A2A5B7R5"/>
<dbReference type="GO" id="GO:0003677">
    <property type="term" value="F:DNA binding"/>
    <property type="evidence" value="ECO:0007669"/>
    <property type="project" value="UniProtKB-KW"/>
</dbReference>
<dbReference type="EMBL" id="NVVJ01000006">
    <property type="protein sequence ID" value="PCJ27532.1"/>
    <property type="molecule type" value="Genomic_DNA"/>
</dbReference>
<dbReference type="Proteomes" id="UP000218327">
    <property type="component" value="Unassembled WGS sequence"/>
</dbReference>
<accession>A0A2A5B7R5</accession>
<keyword evidence="5" id="KW-0804">Transcription</keyword>
<evidence type="ECO:0000313" key="10">
    <source>
        <dbReference type="Proteomes" id="UP000218327"/>
    </source>
</evidence>
<evidence type="ECO:0000313" key="9">
    <source>
        <dbReference type="EMBL" id="PCJ27532.1"/>
    </source>
</evidence>
<keyword evidence="6" id="KW-0175">Coiled coil</keyword>
<sequence>MKTGSGVPIEELESLYQLILDSAGEGVYGLGNDGKITFSNAAATKILGWESDQVLGQQAHDVHHHSHADGTPYPKEQCPIYAALKDGETHRVNNEVFWHTNGKPIPVSYVSTPIIRDGKPDGAVILFKDDSQRRELEQQRQCAFEELEKLRTDYQLILDAAGEGIYGLDSDGLITFSNAASTAILGWKGEDVLGRSSHEIHHHTHADGSNYPREQCPIYAAITDGEVHHVENEVFWHTDGSPVPVEYTSTPILRDGKPVGAVVVFRNVSDRKALEKQRENAYEEIKQLKEKLELERDYLRDEVNTAGKFGEIIGESEAIKRTLAQVEAVAQTPASVLILGESGVGKEMIARAIHTQSDRADKPMVKVNCASIPNELFESEFFGHVKGAFTGAHQDRVGRLQLADGGTLFLDEVGEIPIAQQGKLLRALQEGEFERVGDHKTIHVNVRVVAATNRKLEEEIKAGHFREDLFYRLSVFPIEVPPLRDRVSDIVPLATAFLKNACEELGRKPLKLTQSHATLLEKHNWPGNIRELKNTIDRAVISSTDKKLRLDLALTSVPSEKQQAVNSPVAVASSYLTNDEFKELEKANIIAALQHSNWKTWGDNGAAVLLGIKASTLAYQMKMFGIKKPVNDE</sequence>
<evidence type="ECO:0000256" key="1">
    <source>
        <dbReference type="ARBA" id="ARBA00022741"/>
    </source>
</evidence>
<proteinExistence type="predicted"/>
<feature type="domain" description="Sigma-54 factor interaction" evidence="7">
    <location>
        <begin position="312"/>
        <end position="541"/>
    </location>
</feature>
<keyword evidence="2" id="KW-0067">ATP-binding</keyword>
<dbReference type="SUPFAM" id="SSF55785">
    <property type="entry name" value="PYP-like sensor domain (PAS domain)"/>
    <property type="match status" value="2"/>
</dbReference>
<evidence type="ECO:0000256" key="4">
    <source>
        <dbReference type="ARBA" id="ARBA00023125"/>
    </source>
</evidence>
<evidence type="ECO:0000256" key="2">
    <source>
        <dbReference type="ARBA" id="ARBA00022840"/>
    </source>
</evidence>
<dbReference type="GO" id="GO:0005524">
    <property type="term" value="F:ATP binding"/>
    <property type="evidence" value="ECO:0007669"/>
    <property type="project" value="UniProtKB-KW"/>
</dbReference>
<dbReference type="InterPro" id="IPR058031">
    <property type="entry name" value="AAA_lid_NorR"/>
</dbReference>
<feature type="domain" description="PAS" evidence="8">
    <location>
        <begin position="12"/>
        <end position="87"/>
    </location>
</feature>
<dbReference type="PANTHER" id="PTHR32071">
    <property type="entry name" value="TRANSCRIPTIONAL REGULATORY PROTEIN"/>
    <property type="match status" value="1"/>
</dbReference>
<dbReference type="Gene3D" id="3.30.450.20">
    <property type="entry name" value="PAS domain"/>
    <property type="match status" value="2"/>
</dbReference>
<dbReference type="PANTHER" id="PTHR32071:SF117">
    <property type="entry name" value="PTS-DEPENDENT DIHYDROXYACETONE KINASE OPERON REGULATORY PROTEIN-RELATED"/>
    <property type="match status" value="1"/>
</dbReference>
<dbReference type="InterPro" id="IPR013767">
    <property type="entry name" value="PAS_fold"/>
</dbReference>
<dbReference type="InterPro" id="IPR025944">
    <property type="entry name" value="Sigma_54_int_dom_CS"/>
</dbReference>
<gene>
    <name evidence="9" type="ORF">COA96_03260</name>
</gene>
<dbReference type="InterPro" id="IPR025662">
    <property type="entry name" value="Sigma_54_int_dom_ATP-bd_1"/>
</dbReference>
<protein>
    <submittedName>
        <fullName evidence="9">Fis family transcriptional regulator</fullName>
    </submittedName>
</protein>
<feature type="domain" description="PAS" evidence="8">
    <location>
        <begin position="150"/>
        <end position="225"/>
    </location>
</feature>
<organism evidence="9 10">
    <name type="scientific">SAR86 cluster bacterium</name>
    <dbReference type="NCBI Taxonomy" id="2030880"/>
    <lineage>
        <taxon>Bacteria</taxon>
        <taxon>Pseudomonadati</taxon>
        <taxon>Pseudomonadota</taxon>
        <taxon>Gammaproteobacteria</taxon>
        <taxon>SAR86 cluster</taxon>
    </lineage>
</organism>
<dbReference type="Pfam" id="PF00989">
    <property type="entry name" value="PAS"/>
    <property type="match status" value="2"/>
</dbReference>